<name>A0A9D6QJW6_UNCEI</name>
<reference evidence="2" key="1">
    <citation type="submission" date="2020-07" db="EMBL/GenBank/DDBJ databases">
        <title>Huge and variable diversity of episymbiotic CPR bacteria and DPANN archaea in groundwater ecosystems.</title>
        <authorList>
            <person name="He C.Y."/>
            <person name="Keren R."/>
            <person name="Whittaker M."/>
            <person name="Farag I.F."/>
            <person name="Doudna J."/>
            <person name="Cate J.H.D."/>
            <person name="Banfield J.F."/>
        </authorList>
    </citation>
    <scope>NUCLEOTIDE SEQUENCE</scope>
    <source>
        <strain evidence="2">NC_groundwater_928_Pr1_S-0.2um_72_17</strain>
    </source>
</reference>
<organism evidence="2 3">
    <name type="scientific">Eiseniibacteriota bacterium</name>
    <dbReference type="NCBI Taxonomy" id="2212470"/>
    <lineage>
        <taxon>Bacteria</taxon>
        <taxon>Candidatus Eiseniibacteriota</taxon>
    </lineage>
</organism>
<accession>A0A9D6QJW6</accession>
<evidence type="ECO:0000313" key="3">
    <source>
        <dbReference type="Proteomes" id="UP000807850"/>
    </source>
</evidence>
<sequence>MNDDVAVEPVQKLLGIVAEHLEQWLDGDELALERLGEALQEHGASGEQMQAAILTLRSLAGAPVDTGVGATRDASFDEGAADGELAH</sequence>
<dbReference type="EMBL" id="JACQAY010000168">
    <property type="protein sequence ID" value="MBI3539690.1"/>
    <property type="molecule type" value="Genomic_DNA"/>
</dbReference>
<dbReference type="AlphaFoldDB" id="A0A9D6QJW6"/>
<gene>
    <name evidence="2" type="ORF">HY076_05405</name>
</gene>
<feature type="region of interest" description="Disordered" evidence="1">
    <location>
        <begin position="67"/>
        <end position="87"/>
    </location>
</feature>
<protein>
    <submittedName>
        <fullName evidence="2">Uncharacterized protein</fullName>
    </submittedName>
</protein>
<dbReference type="Proteomes" id="UP000807850">
    <property type="component" value="Unassembled WGS sequence"/>
</dbReference>
<comment type="caution">
    <text evidence="2">The sequence shown here is derived from an EMBL/GenBank/DDBJ whole genome shotgun (WGS) entry which is preliminary data.</text>
</comment>
<evidence type="ECO:0000256" key="1">
    <source>
        <dbReference type="SAM" id="MobiDB-lite"/>
    </source>
</evidence>
<evidence type="ECO:0000313" key="2">
    <source>
        <dbReference type="EMBL" id="MBI3539690.1"/>
    </source>
</evidence>
<proteinExistence type="predicted"/>